<dbReference type="EMBL" id="CP019937">
    <property type="protein sequence ID" value="ARO15442.1"/>
    <property type="molecule type" value="Genomic_DNA"/>
</dbReference>
<accession>A0A1W6P1Q4</accession>
<dbReference type="Proteomes" id="UP000242447">
    <property type="component" value="Chromosome"/>
</dbReference>
<gene>
    <name evidence="2" type="ORF">BVG79_02102</name>
</gene>
<proteinExistence type="predicted"/>
<sequence length="122" mass="12838">MAVAGYMREDGVARVVVPLQVDGAWLLDLRDPIACCAVGIDPEWSRASWRQALSAGAAPASWAIADAARAAGADGLVDPSRSIPGGWHVNLFHWNIPSAPQIQIVGAPETVVLSMDGPKWGL</sequence>
<organism evidence="2 3">
    <name type="scientific">Ketogulonicigenium robustum</name>
    <dbReference type="NCBI Taxonomy" id="92947"/>
    <lineage>
        <taxon>Bacteria</taxon>
        <taxon>Pseudomonadati</taxon>
        <taxon>Pseudomonadota</taxon>
        <taxon>Alphaproteobacteria</taxon>
        <taxon>Rhodobacterales</taxon>
        <taxon>Roseobacteraceae</taxon>
        <taxon>Ketogulonicigenium</taxon>
    </lineage>
</organism>
<dbReference type="KEGG" id="kro:BVG79_02102"/>
<dbReference type="STRING" id="92947.BVG79_02102"/>
<dbReference type="InterPro" id="IPR014914">
    <property type="entry name" value="RES_dom"/>
</dbReference>
<evidence type="ECO:0000313" key="2">
    <source>
        <dbReference type="EMBL" id="ARO15442.1"/>
    </source>
</evidence>
<dbReference type="AlphaFoldDB" id="A0A1W6P1Q4"/>
<dbReference type="Pfam" id="PF08808">
    <property type="entry name" value="RES"/>
    <property type="match status" value="1"/>
</dbReference>
<feature type="domain" description="RES" evidence="1">
    <location>
        <begin position="14"/>
        <end position="111"/>
    </location>
</feature>
<evidence type="ECO:0000259" key="1">
    <source>
        <dbReference type="Pfam" id="PF08808"/>
    </source>
</evidence>
<protein>
    <recommendedName>
        <fullName evidence="1">RES domain-containing protein</fullName>
    </recommendedName>
</protein>
<reference evidence="2 3" key="1">
    <citation type="submission" date="2017-02" db="EMBL/GenBank/DDBJ databases">
        <title>Ketogulonicigenium robustum SPU B003 Genome sequencing and assembly.</title>
        <authorList>
            <person name="Li Y."/>
            <person name="Liu L."/>
            <person name="Wang C."/>
            <person name="Zhang M."/>
            <person name="Zhang T."/>
            <person name="Zhang Y."/>
        </authorList>
    </citation>
    <scope>NUCLEOTIDE SEQUENCE [LARGE SCALE GENOMIC DNA]</scope>
    <source>
        <strain evidence="2 3">SPU_B003</strain>
    </source>
</reference>
<keyword evidence="3" id="KW-1185">Reference proteome</keyword>
<name>A0A1W6P1Q4_9RHOB</name>
<evidence type="ECO:0000313" key="3">
    <source>
        <dbReference type="Proteomes" id="UP000242447"/>
    </source>
</evidence>